<comment type="caution">
    <text evidence="1">The sequence shown here is derived from an EMBL/GenBank/DDBJ whole genome shotgun (WGS) entry which is preliminary data.</text>
</comment>
<sequence length="55" mass="6567">MLVDVMHASWSHLVFQPPVNGLGFTIETRFTPGWILRFAKSFIRTRFDRVKKRQF</sequence>
<dbReference type="PATRIC" id="fig|991778.3.peg.1260"/>
<dbReference type="AlphaFoldDB" id="F2AND3"/>
<dbReference type="Proteomes" id="UP000006222">
    <property type="component" value="Unassembled WGS sequence"/>
</dbReference>
<organism evidence="1 2">
    <name type="scientific">Rhodopirellula baltica WH47</name>
    <dbReference type="NCBI Taxonomy" id="991778"/>
    <lineage>
        <taxon>Bacteria</taxon>
        <taxon>Pseudomonadati</taxon>
        <taxon>Planctomycetota</taxon>
        <taxon>Planctomycetia</taxon>
        <taxon>Pirellulales</taxon>
        <taxon>Pirellulaceae</taxon>
        <taxon>Rhodopirellula</taxon>
    </lineage>
</organism>
<accession>F2AND3</accession>
<gene>
    <name evidence="1" type="ORF">RBWH47_05181</name>
</gene>
<name>F2AND3_RHOBT</name>
<reference evidence="1 2" key="1">
    <citation type="journal article" date="2013" name="Mar. Genomics">
        <title>Expression of sulfatases in Rhodopirellula baltica and the diversity of sulfatases in the genus Rhodopirellula.</title>
        <authorList>
            <person name="Wegner C.E."/>
            <person name="Richter-Heitmann T."/>
            <person name="Klindworth A."/>
            <person name="Klockow C."/>
            <person name="Richter M."/>
            <person name="Achstetter T."/>
            <person name="Glockner F.O."/>
            <person name="Harder J."/>
        </authorList>
    </citation>
    <scope>NUCLEOTIDE SEQUENCE [LARGE SCALE GENOMIC DNA]</scope>
    <source>
        <strain evidence="1 2">WH47</strain>
    </source>
</reference>
<protein>
    <submittedName>
        <fullName evidence="1">Uncharacterized protein</fullName>
    </submittedName>
</protein>
<proteinExistence type="predicted"/>
<evidence type="ECO:0000313" key="1">
    <source>
        <dbReference type="EMBL" id="EGF28777.1"/>
    </source>
</evidence>
<dbReference type="EMBL" id="AFAR01000069">
    <property type="protein sequence ID" value="EGF28777.1"/>
    <property type="molecule type" value="Genomic_DNA"/>
</dbReference>
<evidence type="ECO:0000313" key="2">
    <source>
        <dbReference type="Proteomes" id="UP000006222"/>
    </source>
</evidence>